<keyword evidence="1 4" id="KW-0378">Hydrolase</keyword>
<keyword evidence="2 4" id="KW-0442">Lipid degradation</keyword>
<dbReference type="GO" id="GO:0046486">
    <property type="term" value="P:glycerolipid metabolic process"/>
    <property type="evidence" value="ECO:0007669"/>
    <property type="project" value="UniProtKB-ARBA"/>
</dbReference>
<dbReference type="PROSITE" id="PS51635">
    <property type="entry name" value="PNPLA"/>
    <property type="match status" value="1"/>
</dbReference>
<accession>A0A9W9M0L7</accession>
<feature type="active site" description="Nucleophile" evidence="4">
    <location>
        <position position="9"/>
    </location>
</feature>
<evidence type="ECO:0000313" key="6">
    <source>
        <dbReference type="EMBL" id="KAJ5184194.1"/>
    </source>
</evidence>
<feature type="domain" description="PNPLA" evidence="5">
    <location>
        <begin position="1"/>
        <end position="174"/>
    </location>
</feature>
<dbReference type="InterPro" id="IPR016035">
    <property type="entry name" value="Acyl_Trfase/lysoPLipase"/>
</dbReference>
<dbReference type="CDD" id="cd07199">
    <property type="entry name" value="Pat17_PNPLA8_PNPLA9_like"/>
    <property type="match status" value="1"/>
</dbReference>
<dbReference type="GO" id="GO:0019369">
    <property type="term" value="P:arachidonate metabolic process"/>
    <property type="evidence" value="ECO:0007669"/>
    <property type="project" value="TreeGrafter"/>
</dbReference>
<dbReference type="Pfam" id="PF01734">
    <property type="entry name" value="Patatin"/>
    <property type="match status" value="1"/>
</dbReference>
<evidence type="ECO:0000256" key="3">
    <source>
        <dbReference type="ARBA" id="ARBA00023098"/>
    </source>
</evidence>
<protein>
    <submittedName>
        <fullName evidence="6">Patatin-like serine hydrolase</fullName>
    </submittedName>
</protein>
<dbReference type="PANTHER" id="PTHR24185:SF1">
    <property type="entry name" value="CALCIUM-INDEPENDENT PHOSPHOLIPASE A2-GAMMA"/>
    <property type="match status" value="1"/>
</dbReference>
<dbReference type="Proteomes" id="UP001146351">
    <property type="component" value="Unassembled WGS sequence"/>
</dbReference>
<evidence type="ECO:0000256" key="2">
    <source>
        <dbReference type="ARBA" id="ARBA00022963"/>
    </source>
</evidence>
<feature type="short sequence motif" description="GXSXG" evidence="4">
    <location>
        <begin position="7"/>
        <end position="11"/>
    </location>
</feature>
<evidence type="ECO:0000313" key="7">
    <source>
        <dbReference type="Proteomes" id="UP001146351"/>
    </source>
</evidence>
<dbReference type="Gene3D" id="3.40.1090.10">
    <property type="entry name" value="Cytosolic phospholipase A2 catalytic domain"/>
    <property type="match status" value="1"/>
</dbReference>
<evidence type="ECO:0000259" key="5">
    <source>
        <dbReference type="PROSITE" id="PS51635"/>
    </source>
</evidence>
<comment type="caution">
    <text evidence="4">Lacks conserved residue(s) required for the propagation of feature annotation.</text>
</comment>
<dbReference type="PANTHER" id="PTHR24185">
    <property type="entry name" value="CALCIUM-INDEPENDENT PHOSPHOLIPASE A2-GAMMA"/>
    <property type="match status" value="1"/>
</dbReference>
<dbReference type="EMBL" id="JAPQKO010000001">
    <property type="protein sequence ID" value="KAJ5184194.1"/>
    <property type="molecule type" value="Genomic_DNA"/>
</dbReference>
<dbReference type="SUPFAM" id="SSF52151">
    <property type="entry name" value="FabD/lysophospholipase-like"/>
    <property type="match status" value="1"/>
</dbReference>
<reference evidence="6" key="1">
    <citation type="submission" date="2022-11" db="EMBL/GenBank/DDBJ databases">
        <authorList>
            <person name="Petersen C."/>
        </authorList>
    </citation>
    <scope>NUCLEOTIDE SEQUENCE</scope>
    <source>
        <strain evidence="6">IBT 21917</strain>
    </source>
</reference>
<dbReference type="GO" id="GO:0016020">
    <property type="term" value="C:membrane"/>
    <property type="evidence" value="ECO:0007669"/>
    <property type="project" value="TreeGrafter"/>
</dbReference>
<dbReference type="OrthoDB" id="194358at2759"/>
<sequence>MIDLTVGSSSGGLISLSKFMFRMDIGSCKSLFQDLAKQVFSPSRKKRLLRSWLSDSVYDVGALEDALKEHYSSDRRMFDTPVTCISSGKVAVTASEIKAGAPFIFANYNGAAPHRAASAYGRLRPDSESEPLVWQVARATAAAPCLFPTMDIPGLGAFQDGGMRRHNNPINLALSEAKHLWPNCPKPDVFISLGTGSETGDSSPTVSRFRNIFVDGWVPRVYRSISSSFDGQCNWREVFGLLDEGSRGDYFRFDLSIPNGLPRLDNTECMDGLSKLVRSNPAGEKAHKEAVASLLATSFFFQLESKPAYFAGLWQCVGSIRCRAPAQHVIHCLEKLDAKPKEFYKDEINLGLHLTPDDICYHCHRYFRPLRFIVRDVKETITLSLRFGSKSHRLSAFPSTMQWFTEQQGLEWSFGTSNHQQLPKPTCHVCEGWESGRSKKRKYADI</sequence>
<dbReference type="GO" id="GO:0047499">
    <property type="term" value="F:calcium-independent phospholipase A2 activity"/>
    <property type="evidence" value="ECO:0007669"/>
    <property type="project" value="TreeGrafter"/>
</dbReference>
<keyword evidence="7" id="KW-1185">Reference proteome</keyword>
<evidence type="ECO:0000256" key="1">
    <source>
        <dbReference type="ARBA" id="ARBA00022801"/>
    </source>
</evidence>
<dbReference type="InterPro" id="IPR002641">
    <property type="entry name" value="PNPLA_dom"/>
</dbReference>
<feature type="short sequence motif" description="DGA/G" evidence="4">
    <location>
        <begin position="160"/>
        <end position="162"/>
    </location>
</feature>
<reference evidence="6" key="2">
    <citation type="journal article" date="2023" name="IMA Fungus">
        <title>Comparative genomic study of the Penicillium genus elucidates a diverse pangenome and 15 lateral gene transfer events.</title>
        <authorList>
            <person name="Petersen C."/>
            <person name="Sorensen T."/>
            <person name="Nielsen M.R."/>
            <person name="Sondergaard T.E."/>
            <person name="Sorensen J.L."/>
            <person name="Fitzpatrick D.A."/>
            <person name="Frisvad J.C."/>
            <person name="Nielsen K.L."/>
        </authorList>
    </citation>
    <scope>NUCLEOTIDE SEQUENCE</scope>
    <source>
        <strain evidence="6">IBT 21917</strain>
    </source>
</reference>
<organism evidence="6 7">
    <name type="scientific">Penicillium capsulatum</name>
    <dbReference type="NCBI Taxonomy" id="69766"/>
    <lineage>
        <taxon>Eukaryota</taxon>
        <taxon>Fungi</taxon>
        <taxon>Dikarya</taxon>
        <taxon>Ascomycota</taxon>
        <taxon>Pezizomycotina</taxon>
        <taxon>Eurotiomycetes</taxon>
        <taxon>Eurotiomycetidae</taxon>
        <taxon>Eurotiales</taxon>
        <taxon>Aspergillaceae</taxon>
        <taxon>Penicillium</taxon>
    </lineage>
</organism>
<name>A0A9W9M0L7_9EURO</name>
<dbReference type="GO" id="GO:0016042">
    <property type="term" value="P:lipid catabolic process"/>
    <property type="evidence" value="ECO:0007669"/>
    <property type="project" value="UniProtKB-UniRule"/>
</dbReference>
<evidence type="ECO:0000256" key="4">
    <source>
        <dbReference type="PROSITE-ProRule" id="PRU01161"/>
    </source>
</evidence>
<proteinExistence type="predicted"/>
<gene>
    <name evidence="6" type="ORF">N7492_001810</name>
</gene>
<dbReference type="AlphaFoldDB" id="A0A9W9M0L7"/>
<comment type="caution">
    <text evidence="6">The sequence shown here is derived from an EMBL/GenBank/DDBJ whole genome shotgun (WGS) entry which is preliminary data.</text>
</comment>
<keyword evidence="3 4" id="KW-0443">Lipid metabolism</keyword>
<feature type="active site" description="Proton acceptor" evidence="4">
    <location>
        <position position="160"/>
    </location>
</feature>